<dbReference type="OrthoDB" id="9771725at2"/>
<dbReference type="AlphaFoldDB" id="A0A137RM92"/>
<evidence type="ECO:0000313" key="4">
    <source>
        <dbReference type="EMBL" id="KXO01281.1"/>
    </source>
</evidence>
<dbReference type="RefSeq" id="WP_062619482.1">
    <property type="nucleotide sequence ID" value="NZ_JRWG01000001.1"/>
</dbReference>
<evidence type="ECO:0000259" key="3">
    <source>
        <dbReference type="Pfam" id="PF02470"/>
    </source>
</evidence>
<evidence type="ECO:0000313" key="5">
    <source>
        <dbReference type="Proteomes" id="UP000070138"/>
    </source>
</evidence>
<gene>
    <name evidence="4" type="ORF">LS48_02125</name>
</gene>
<proteinExistence type="predicted"/>
<evidence type="ECO:0000256" key="2">
    <source>
        <dbReference type="SAM" id="Phobius"/>
    </source>
</evidence>
<keyword evidence="2" id="KW-0472">Membrane</keyword>
<dbReference type="STRING" id="1548749.LS48_02125"/>
<reference evidence="5" key="1">
    <citation type="submission" date="2014-10" db="EMBL/GenBank/DDBJ databases">
        <title>Genome sequencing of Vitellibacter sp. D-24.</title>
        <authorList>
            <person name="Thevarajoo S."/>
            <person name="Selvaratnam C."/>
            <person name="Goh K.M."/>
            <person name="Chong C.S."/>
        </authorList>
    </citation>
    <scope>NUCLEOTIDE SEQUENCE [LARGE SCALE GENOMIC DNA]</scope>
    <source>
        <strain evidence="5">D-24</strain>
    </source>
</reference>
<feature type="transmembrane region" description="Helical" evidence="2">
    <location>
        <begin position="12"/>
        <end position="30"/>
    </location>
</feature>
<feature type="domain" description="Mce/MlaD" evidence="3">
    <location>
        <begin position="40"/>
        <end position="117"/>
    </location>
</feature>
<dbReference type="PANTHER" id="PTHR33371:SF4">
    <property type="entry name" value="INTERMEMBRANE PHOSPHOLIPID TRANSPORT SYSTEM BINDING PROTEIN MLAD"/>
    <property type="match status" value="1"/>
</dbReference>
<keyword evidence="5" id="KW-1185">Reference proteome</keyword>
<feature type="coiled-coil region" evidence="1">
    <location>
        <begin position="242"/>
        <end position="307"/>
    </location>
</feature>
<protein>
    <submittedName>
        <fullName evidence="4">ABC transporter permease</fullName>
    </submittedName>
</protein>
<dbReference type="PATRIC" id="fig|1548749.3.peg.458"/>
<dbReference type="InterPro" id="IPR003399">
    <property type="entry name" value="Mce/MlaD"/>
</dbReference>
<sequence>MAKSTSQKIKVGLFVVVGTAILIAALYSIGNRQHIFSKNIELYGTFGNVNGLIIGNNVRYSGINVGTVSKIEMIEEGSITIQMMIEEKTARFIKTDAIASIGSDGLVGSMVVNIIPGKVASAKPVISGDTIQSYSKIGADDMLSTLNTTNENAALLTADLLKITNKILEGKGTLGALVTDTLLAQDLRQTVIELKQTAAGTSTAVSRINALISKVNYDESAAAVLLSDTVSANQIRGVFSNLEKSSEDINEITQNLDAYLTEIKSGKGALNYITQDEVLVKNIDSTMLDIKEAAEKLNENMEALRHNFLFRGYFRKLERQERREARKN</sequence>
<dbReference type="EMBL" id="JRWG01000001">
    <property type="protein sequence ID" value="KXO01281.1"/>
    <property type="molecule type" value="Genomic_DNA"/>
</dbReference>
<keyword evidence="2" id="KW-0812">Transmembrane</keyword>
<organism evidence="4 5">
    <name type="scientific">Aequorivita aquimaris</name>
    <dbReference type="NCBI Taxonomy" id="1548749"/>
    <lineage>
        <taxon>Bacteria</taxon>
        <taxon>Pseudomonadati</taxon>
        <taxon>Bacteroidota</taxon>
        <taxon>Flavobacteriia</taxon>
        <taxon>Flavobacteriales</taxon>
        <taxon>Flavobacteriaceae</taxon>
        <taxon>Aequorivita</taxon>
    </lineage>
</organism>
<dbReference type="Pfam" id="PF02470">
    <property type="entry name" value="MlaD"/>
    <property type="match status" value="1"/>
</dbReference>
<dbReference type="InterPro" id="IPR052336">
    <property type="entry name" value="MlaD_Phospholipid_Transporter"/>
</dbReference>
<comment type="caution">
    <text evidence="4">The sequence shown here is derived from an EMBL/GenBank/DDBJ whole genome shotgun (WGS) entry which is preliminary data.</text>
</comment>
<reference evidence="4 5" key="2">
    <citation type="journal article" date="2016" name="Int. J. Syst. Evol. Microbiol.">
        <title>Vitellibacter aquimaris sp. nov., a marine bacterium isolated from seawater.</title>
        <authorList>
            <person name="Thevarajoo S."/>
            <person name="Selvaratnam C."/>
            <person name="Goh K.M."/>
            <person name="Hong K.W."/>
            <person name="Chan X.Y."/>
            <person name="Chan K.G."/>
            <person name="Chong C.S."/>
        </authorList>
    </citation>
    <scope>NUCLEOTIDE SEQUENCE [LARGE SCALE GENOMIC DNA]</scope>
    <source>
        <strain evidence="4 5">D-24</strain>
    </source>
</reference>
<accession>A0A137RM92</accession>
<keyword evidence="2" id="KW-1133">Transmembrane helix</keyword>
<dbReference type="PANTHER" id="PTHR33371">
    <property type="entry name" value="INTERMEMBRANE PHOSPHOLIPID TRANSPORT SYSTEM BINDING PROTEIN MLAD-RELATED"/>
    <property type="match status" value="1"/>
</dbReference>
<dbReference type="Proteomes" id="UP000070138">
    <property type="component" value="Unassembled WGS sequence"/>
</dbReference>
<name>A0A137RM92_9FLAO</name>
<evidence type="ECO:0000256" key="1">
    <source>
        <dbReference type="SAM" id="Coils"/>
    </source>
</evidence>
<keyword evidence="1" id="KW-0175">Coiled coil</keyword>